<dbReference type="GO" id="GO:0007165">
    <property type="term" value="P:signal transduction"/>
    <property type="evidence" value="ECO:0007669"/>
    <property type="project" value="InterPro"/>
</dbReference>
<dbReference type="Proteomes" id="UP000799324">
    <property type="component" value="Unassembled WGS sequence"/>
</dbReference>
<gene>
    <name evidence="4" type="ORF">K491DRAFT_777370</name>
</gene>
<feature type="region of interest" description="Disordered" evidence="3">
    <location>
        <begin position="217"/>
        <end position="237"/>
    </location>
</feature>
<dbReference type="Pfam" id="PF00071">
    <property type="entry name" value="Ras"/>
    <property type="match status" value="1"/>
</dbReference>
<dbReference type="InterPro" id="IPR020849">
    <property type="entry name" value="Small_GTPase_Ras-type"/>
</dbReference>
<dbReference type="Gene3D" id="3.40.50.300">
    <property type="entry name" value="P-loop containing nucleotide triphosphate hydrolases"/>
    <property type="match status" value="1"/>
</dbReference>
<evidence type="ECO:0000313" key="4">
    <source>
        <dbReference type="EMBL" id="KAF2657267.1"/>
    </source>
</evidence>
<organism evidence="4 5">
    <name type="scientific">Lophiostoma macrostomum CBS 122681</name>
    <dbReference type="NCBI Taxonomy" id="1314788"/>
    <lineage>
        <taxon>Eukaryota</taxon>
        <taxon>Fungi</taxon>
        <taxon>Dikarya</taxon>
        <taxon>Ascomycota</taxon>
        <taxon>Pezizomycotina</taxon>
        <taxon>Dothideomycetes</taxon>
        <taxon>Pleosporomycetidae</taxon>
        <taxon>Pleosporales</taxon>
        <taxon>Lophiostomataceae</taxon>
        <taxon>Lophiostoma</taxon>
    </lineage>
</organism>
<dbReference type="SUPFAM" id="SSF52540">
    <property type="entry name" value="P-loop containing nucleoside triphosphate hydrolases"/>
    <property type="match status" value="1"/>
</dbReference>
<dbReference type="GO" id="GO:0005525">
    <property type="term" value="F:GTP binding"/>
    <property type="evidence" value="ECO:0007669"/>
    <property type="project" value="UniProtKB-KW"/>
</dbReference>
<proteinExistence type="predicted"/>
<dbReference type="SMART" id="SM00175">
    <property type="entry name" value="RAB"/>
    <property type="match status" value="1"/>
</dbReference>
<reference evidence="4" key="1">
    <citation type="journal article" date="2020" name="Stud. Mycol.">
        <title>101 Dothideomycetes genomes: a test case for predicting lifestyles and emergence of pathogens.</title>
        <authorList>
            <person name="Haridas S."/>
            <person name="Albert R."/>
            <person name="Binder M."/>
            <person name="Bloem J."/>
            <person name="Labutti K."/>
            <person name="Salamov A."/>
            <person name="Andreopoulos B."/>
            <person name="Baker S."/>
            <person name="Barry K."/>
            <person name="Bills G."/>
            <person name="Bluhm B."/>
            <person name="Cannon C."/>
            <person name="Castanera R."/>
            <person name="Culley D."/>
            <person name="Daum C."/>
            <person name="Ezra D."/>
            <person name="Gonzalez J."/>
            <person name="Henrissat B."/>
            <person name="Kuo A."/>
            <person name="Liang C."/>
            <person name="Lipzen A."/>
            <person name="Lutzoni F."/>
            <person name="Magnuson J."/>
            <person name="Mondo S."/>
            <person name="Nolan M."/>
            <person name="Ohm R."/>
            <person name="Pangilinan J."/>
            <person name="Park H.-J."/>
            <person name="Ramirez L."/>
            <person name="Alfaro M."/>
            <person name="Sun H."/>
            <person name="Tritt A."/>
            <person name="Yoshinaga Y."/>
            <person name="Zwiers L.-H."/>
            <person name="Turgeon B."/>
            <person name="Goodwin S."/>
            <person name="Spatafora J."/>
            <person name="Crous P."/>
            <person name="Grigoriev I."/>
        </authorList>
    </citation>
    <scope>NUCLEOTIDE SEQUENCE</scope>
    <source>
        <strain evidence="4">CBS 122681</strain>
    </source>
</reference>
<dbReference type="PANTHER" id="PTHR24070">
    <property type="entry name" value="RAS, DI-RAS, AND RHEB FAMILY MEMBERS OF SMALL GTPASE SUPERFAMILY"/>
    <property type="match status" value="1"/>
</dbReference>
<dbReference type="PRINTS" id="PR00449">
    <property type="entry name" value="RASTRNSFRMNG"/>
</dbReference>
<evidence type="ECO:0000256" key="3">
    <source>
        <dbReference type="SAM" id="MobiDB-lite"/>
    </source>
</evidence>
<dbReference type="SMART" id="SM00173">
    <property type="entry name" value="RAS"/>
    <property type="match status" value="1"/>
</dbReference>
<dbReference type="InterPro" id="IPR027417">
    <property type="entry name" value="P-loop_NTPase"/>
</dbReference>
<dbReference type="PROSITE" id="PS51421">
    <property type="entry name" value="RAS"/>
    <property type="match status" value="1"/>
</dbReference>
<evidence type="ECO:0000313" key="5">
    <source>
        <dbReference type="Proteomes" id="UP000799324"/>
    </source>
</evidence>
<dbReference type="GO" id="GO:0003924">
    <property type="term" value="F:GTPase activity"/>
    <property type="evidence" value="ECO:0007669"/>
    <property type="project" value="InterPro"/>
</dbReference>
<keyword evidence="4" id="KW-0378">Hydrolase</keyword>
<dbReference type="AlphaFoldDB" id="A0A6A6TD56"/>
<accession>A0A6A6TD56</accession>
<name>A0A6A6TD56_9PLEO</name>
<keyword evidence="5" id="KW-1185">Reference proteome</keyword>
<dbReference type="OrthoDB" id="10002389at2759"/>
<dbReference type="GO" id="GO:0016020">
    <property type="term" value="C:membrane"/>
    <property type="evidence" value="ECO:0007669"/>
    <property type="project" value="InterPro"/>
</dbReference>
<protein>
    <submittedName>
        <fullName evidence="4">P-loop containing nucleoside triphosphate hydrolase protein</fullName>
    </submittedName>
</protein>
<dbReference type="PROSITE" id="PS51419">
    <property type="entry name" value="RAB"/>
    <property type="match status" value="1"/>
</dbReference>
<dbReference type="EMBL" id="MU004327">
    <property type="protein sequence ID" value="KAF2657267.1"/>
    <property type="molecule type" value="Genomic_DNA"/>
</dbReference>
<keyword evidence="2" id="KW-0342">GTP-binding</keyword>
<evidence type="ECO:0000256" key="2">
    <source>
        <dbReference type="ARBA" id="ARBA00023134"/>
    </source>
</evidence>
<sequence length="253" mass="28917">MPKLQLAPSQRRRVVVLGESRVGKTCFCDMFVTGEHWADYNPVEDTLARFLNVDGVQWELGMMDLSCTPIREHPISLTGTSLSPEYIVAILSKGSGFVLLYDITSQQSFENITQFGYGHLIKHRRPKDPETQTPYPAGIQRFGCVLVGNKVDLAPDQREVDSEVAQEWADSQGIPFFELDTRDREAIEEAMRAMVKSLARAERRDKEDLEEERRLIVEERKRQTKSDTSVVETEKRSGNFRKGVRNALRKLKI</sequence>
<keyword evidence="1" id="KW-0547">Nucleotide-binding</keyword>
<dbReference type="InterPro" id="IPR001806">
    <property type="entry name" value="Small_GTPase"/>
</dbReference>
<evidence type="ECO:0000256" key="1">
    <source>
        <dbReference type="ARBA" id="ARBA00022741"/>
    </source>
</evidence>